<evidence type="ECO:0000313" key="5">
    <source>
        <dbReference type="EMBL" id="APZ43035.1"/>
    </source>
</evidence>
<dbReference type="SUPFAM" id="SSF140566">
    <property type="entry name" value="FlgN-like"/>
    <property type="match status" value="1"/>
</dbReference>
<evidence type="ECO:0008006" key="7">
    <source>
        <dbReference type="Google" id="ProtNLM"/>
    </source>
</evidence>
<evidence type="ECO:0000256" key="1">
    <source>
        <dbReference type="ARBA" id="ARBA00002397"/>
    </source>
</evidence>
<dbReference type="STRING" id="1765967.BW247_07955"/>
<sequence length="150" mass="16581">MNNEIWRYQLLQALESELSAAVALRSLLSREEATLSEGRLDDLEALIRAKEAAIENLDSASEHRTALAKGLSHGGGVESLIEQLCGADASGHPLQELWPRLRSEIEACAELNRQNEILNRAGQRRVKQLLRLMNGQPIDPLTYEGLVGKT</sequence>
<dbReference type="KEGG" id="afy:BW247_07955"/>
<evidence type="ECO:0000256" key="2">
    <source>
        <dbReference type="ARBA" id="ARBA00007703"/>
    </source>
</evidence>
<keyword evidence="6" id="KW-1185">Reference proteome</keyword>
<dbReference type="RefSeq" id="WP_076836683.1">
    <property type="nucleotide sequence ID" value="NZ_CP019434.1"/>
</dbReference>
<accession>A0A1P8UGS7</accession>
<dbReference type="Proteomes" id="UP000243807">
    <property type="component" value="Chromosome"/>
</dbReference>
<reference evidence="5 6" key="1">
    <citation type="submission" date="2017-01" db="EMBL/GenBank/DDBJ databases">
        <title>Draft sequence of Acidihalobacter ferrooxidans strain DSM 14175 (strain V8).</title>
        <authorList>
            <person name="Khaleque H.N."/>
            <person name="Ramsay J.P."/>
            <person name="Murphy R.J.T."/>
            <person name="Kaksonen A.H."/>
            <person name="Boxall N.J."/>
            <person name="Watkin E.L.J."/>
        </authorList>
    </citation>
    <scope>NUCLEOTIDE SEQUENCE [LARGE SCALE GENOMIC DNA]</scope>
    <source>
        <strain evidence="5 6">V8</strain>
    </source>
</reference>
<comment type="similarity">
    <text evidence="2">Belongs to the FlgN family.</text>
</comment>
<feature type="coiled-coil region" evidence="4">
    <location>
        <begin position="11"/>
        <end position="63"/>
    </location>
</feature>
<evidence type="ECO:0000256" key="4">
    <source>
        <dbReference type="SAM" id="Coils"/>
    </source>
</evidence>
<evidence type="ECO:0000313" key="6">
    <source>
        <dbReference type="Proteomes" id="UP000243807"/>
    </source>
</evidence>
<dbReference type="AlphaFoldDB" id="A0A1P8UGS7"/>
<dbReference type="InterPro" id="IPR007809">
    <property type="entry name" value="FlgN-like"/>
</dbReference>
<dbReference type="GO" id="GO:0044780">
    <property type="term" value="P:bacterial-type flagellum assembly"/>
    <property type="evidence" value="ECO:0007669"/>
    <property type="project" value="InterPro"/>
</dbReference>
<name>A0A1P8UGS7_9GAMM</name>
<proteinExistence type="inferred from homology"/>
<dbReference type="InterPro" id="IPR036679">
    <property type="entry name" value="FlgN-like_sf"/>
</dbReference>
<gene>
    <name evidence="5" type="ORF">BW247_07955</name>
</gene>
<protein>
    <recommendedName>
        <fullName evidence="7">Flagellar biosynthesis protein FlgN</fullName>
    </recommendedName>
</protein>
<organism evidence="5 6">
    <name type="scientific">Acidihalobacter ferrooxydans</name>
    <dbReference type="NCBI Taxonomy" id="1765967"/>
    <lineage>
        <taxon>Bacteria</taxon>
        <taxon>Pseudomonadati</taxon>
        <taxon>Pseudomonadota</taxon>
        <taxon>Gammaproteobacteria</taxon>
        <taxon>Chromatiales</taxon>
        <taxon>Ectothiorhodospiraceae</taxon>
        <taxon>Acidihalobacter</taxon>
    </lineage>
</organism>
<comment type="function">
    <text evidence="1">Required for the efficient initiation of filament assembly.</text>
</comment>
<dbReference type="Gene3D" id="1.20.58.300">
    <property type="entry name" value="FlgN-like"/>
    <property type="match status" value="1"/>
</dbReference>
<dbReference type="Pfam" id="PF05130">
    <property type="entry name" value="FlgN"/>
    <property type="match status" value="1"/>
</dbReference>
<keyword evidence="3" id="KW-1005">Bacterial flagellum biogenesis</keyword>
<evidence type="ECO:0000256" key="3">
    <source>
        <dbReference type="ARBA" id="ARBA00022795"/>
    </source>
</evidence>
<dbReference type="EMBL" id="CP019434">
    <property type="protein sequence ID" value="APZ43035.1"/>
    <property type="molecule type" value="Genomic_DNA"/>
</dbReference>
<keyword evidence="4" id="KW-0175">Coiled coil</keyword>